<comment type="similarity">
    <text evidence="3 15">Belongs to the serpin family.</text>
</comment>
<organism evidence="18 19">
    <name type="scientific">Bagarius yarrelli</name>
    <name type="common">Goonch</name>
    <name type="synonym">Bagrus yarrelli</name>
    <dbReference type="NCBI Taxonomy" id="175774"/>
    <lineage>
        <taxon>Eukaryota</taxon>
        <taxon>Metazoa</taxon>
        <taxon>Chordata</taxon>
        <taxon>Craniata</taxon>
        <taxon>Vertebrata</taxon>
        <taxon>Euteleostomi</taxon>
        <taxon>Actinopterygii</taxon>
        <taxon>Neopterygii</taxon>
        <taxon>Teleostei</taxon>
        <taxon>Ostariophysi</taxon>
        <taxon>Siluriformes</taxon>
        <taxon>Sisoridae</taxon>
        <taxon>Sisorinae</taxon>
        <taxon>Bagarius</taxon>
    </lineage>
</organism>
<comment type="function">
    <text evidence="1">Essential component of the renin-angiotensin system (RAS), a potent regulator of blood pressure, body fluid and electrolyte homeostasis.</text>
</comment>
<feature type="domain" description="Serpin" evidence="17">
    <location>
        <begin position="88"/>
        <end position="449"/>
    </location>
</feature>
<protein>
    <recommendedName>
        <fullName evidence="4">Angiotensinogen</fullName>
    </recommendedName>
    <alternativeName>
        <fullName evidence="13">Serpin A8</fullName>
    </alternativeName>
</protein>
<comment type="function">
    <text evidence="12">Is a ligand for the G-protein coupled receptor MAS1. Has vasodilator and antidiuretic effects. Has an antithrombotic effect that involves MAS1-mediated release of nitric oxide from platelets.</text>
</comment>
<dbReference type="OrthoDB" id="7817921at2759"/>
<evidence type="ECO:0000256" key="15">
    <source>
        <dbReference type="RuleBase" id="RU000411"/>
    </source>
</evidence>
<evidence type="ECO:0000256" key="4">
    <source>
        <dbReference type="ARBA" id="ARBA00015105"/>
    </source>
</evidence>
<dbReference type="GO" id="GO:0003081">
    <property type="term" value="P:regulation of systemic arterial blood pressure by renin-angiotensin"/>
    <property type="evidence" value="ECO:0007669"/>
    <property type="project" value="InterPro"/>
</dbReference>
<dbReference type="GO" id="GO:0042981">
    <property type="term" value="P:regulation of apoptotic process"/>
    <property type="evidence" value="ECO:0007669"/>
    <property type="project" value="TreeGrafter"/>
</dbReference>
<evidence type="ECO:0000256" key="5">
    <source>
        <dbReference type="ARBA" id="ARBA00022525"/>
    </source>
</evidence>
<dbReference type="GO" id="GO:0042310">
    <property type="term" value="P:vasoconstriction"/>
    <property type="evidence" value="ECO:0007669"/>
    <property type="project" value="UniProtKB-KW"/>
</dbReference>
<comment type="function">
    <text evidence="14">Acts directly on vascular smooth muscle as a potent vasoconstrictor, affects cardiac contractility and heart rate through its action on the sympathetic nervous system, and alters renal sodium and water absorption through its ability to stimulate the zona glomerulosa cells of the adrenal cortex to synthesize and secrete aldosterone. Acts by binding to angiotensin receptors AGTR1 and AGTR2. Also binds the DEAR/FBXW7-AS1 receptor.</text>
</comment>
<feature type="signal peptide" evidence="16">
    <location>
        <begin position="1"/>
        <end position="16"/>
    </location>
</feature>
<evidence type="ECO:0000256" key="3">
    <source>
        <dbReference type="ARBA" id="ARBA00009500"/>
    </source>
</evidence>
<name>A0A556TMI3_BAGYA</name>
<dbReference type="AlphaFoldDB" id="A0A556TMI3"/>
<keyword evidence="8" id="KW-1015">Disulfide bond</keyword>
<keyword evidence="9" id="KW-0325">Glycoprotein</keyword>
<dbReference type="Gene3D" id="2.30.39.10">
    <property type="entry name" value="Alpha-1-antitrypsin, domain 1"/>
    <property type="match status" value="1"/>
</dbReference>
<dbReference type="GO" id="GO:0004867">
    <property type="term" value="F:serine-type endopeptidase inhibitor activity"/>
    <property type="evidence" value="ECO:0007669"/>
    <property type="project" value="InterPro"/>
</dbReference>
<evidence type="ECO:0000256" key="1">
    <source>
        <dbReference type="ARBA" id="ARBA00002747"/>
    </source>
</evidence>
<keyword evidence="7" id="KW-0838">Vasoactive</keyword>
<evidence type="ECO:0000256" key="13">
    <source>
        <dbReference type="ARBA" id="ARBA00033182"/>
    </source>
</evidence>
<comment type="subcellular location">
    <subcellularLocation>
        <location evidence="2">Secreted</location>
    </subcellularLocation>
</comment>
<evidence type="ECO:0000256" key="10">
    <source>
        <dbReference type="ARBA" id="ARBA00023322"/>
    </source>
</evidence>
<dbReference type="InterPro" id="IPR023795">
    <property type="entry name" value="Serpin_CS"/>
</dbReference>
<evidence type="ECO:0000313" key="18">
    <source>
        <dbReference type="EMBL" id="TSK22571.1"/>
    </source>
</evidence>
<comment type="function">
    <text evidence="11">Stimulates aldosterone release.</text>
</comment>
<evidence type="ECO:0000256" key="6">
    <source>
        <dbReference type="ARBA" id="ARBA00022729"/>
    </source>
</evidence>
<dbReference type="InterPro" id="IPR000227">
    <property type="entry name" value="Angiotensinogen"/>
</dbReference>
<dbReference type="InterPro" id="IPR023796">
    <property type="entry name" value="Serpin_dom"/>
</dbReference>
<dbReference type="PANTHER" id="PTHR11461">
    <property type="entry name" value="SERINE PROTEASE INHIBITOR, SERPIN"/>
    <property type="match status" value="1"/>
</dbReference>
<keyword evidence="10" id="KW-0839">Vasoconstrictor</keyword>
<accession>A0A556TMI3</accession>
<evidence type="ECO:0000259" key="17">
    <source>
        <dbReference type="SMART" id="SM00093"/>
    </source>
</evidence>
<proteinExistence type="inferred from homology"/>
<evidence type="ECO:0000313" key="19">
    <source>
        <dbReference type="Proteomes" id="UP000319801"/>
    </source>
</evidence>
<evidence type="ECO:0000256" key="11">
    <source>
        <dbReference type="ARBA" id="ARBA00029380"/>
    </source>
</evidence>
<evidence type="ECO:0000256" key="7">
    <source>
        <dbReference type="ARBA" id="ARBA00022858"/>
    </source>
</evidence>
<dbReference type="PROSITE" id="PS00284">
    <property type="entry name" value="SERPIN"/>
    <property type="match status" value="1"/>
</dbReference>
<keyword evidence="19" id="KW-1185">Reference proteome</keyword>
<dbReference type="InterPro" id="IPR042178">
    <property type="entry name" value="Serpin_sf_1"/>
</dbReference>
<dbReference type="SMART" id="SM00093">
    <property type="entry name" value="SERPIN"/>
    <property type="match status" value="1"/>
</dbReference>
<comment type="caution">
    <text evidence="18">The sequence shown here is derived from an EMBL/GenBank/DDBJ whole genome shotgun (WGS) entry which is preliminary data.</text>
</comment>
<dbReference type="InterPro" id="IPR036186">
    <property type="entry name" value="Serpin_sf"/>
</dbReference>
<evidence type="ECO:0000256" key="9">
    <source>
        <dbReference type="ARBA" id="ARBA00023180"/>
    </source>
</evidence>
<evidence type="ECO:0000256" key="8">
    <source>
        <dbReference type="ARBA" id="ARBA00023157"/>
    </source>
</evidence>
<feature type="chain" id="PRO_5021991620" description="Angiotensinogen" evidence="16">
    <location>
        <begin position="17"/>
        <end position="451"/>
    </location>
</feature>
<dbReference type="EMBL" id="VCAZ01000006">
    <property type="protein sequence ID" value="TSK22571.1"/>
    <property type="molecule type" value="Genomic_DNA"/>
</dbReference>
<dbReference type="SUPFAM" id="SSF56574">
    <property type="entry name" value="Serpins"/>
    <property type="match status" value="1"/>
</dbReference>
<evidence type="ECO:0000256" key="14">
    <source>
        <dbReference type="ARBA" id="ARBA00046068"/>
    </source>
</evidence>
<dbReference type="Proteomes" id="UP000319801">
    <property type="component" value="Unassembled WGS sequence"/>
</dbReference>
<dbReference type="PANTHER" id="PTHR11461:SF13">
    <property type="entry name" value="ANGIOTENSINOGEN"/>
    <property type="match status" value="1"/>
</dbReference>
<keyword evidence="5" id="KW-0964">Secreted</keyword>
<evidence type="ECO:0000256" key="2">
    <source>
        <dbReference type="ARBA" id="ARBA00004613"/>
    </source>
</evidence>
<dbReference type="InterPro" id="IPR000215">
    <property type="entry name" value="Serpin_fam"/>
</dbReference>
<reference evidence="18 19" key="1">
    <citation type="journal article" date="2019" name="Genome Biol. Evol.">
        <title>Whole-Genome Sequencing of the Giant Devil Catfish, Bagarius yarrelli.</title>
        <authorList>
            <person name="Jiang W."/>
            <person name="Lv Y."/>
            <person name="Cheng L."/>
            <person name="Yang K."/>
            <person name="Chao B."/>
            <person name="Wang X."/>
            <person name="Li Y."/>
            <person name="Pan X."/>
            <person name="You X."/>
            <person name="Zhang Y."/>
            <person name="Yang J."/>
            <person name="Li J."/>
            <person name="Zhang X."/>
            <person name="Liu S."/>
            <person name="Sun C."/>
            <person name="Yang J."/>
            <person name="Shi Q."/>
        </authorList>
    </citation>
    <scope>NUCLEOTIDE SEQUENCE [LARGE SCALE GENOMIC DNA]</scope>
    <source>
        <strain evidence="18">JWS20170419001</strain>
        <tissue evidence="18">Muscle</tissue>
    </source>
</reference>
<keyword evidence="6 16" id="KW-0732">Signal</keyword>
<dbReference type="InterPro" id="IPR042185">
    <property type="entry name" value="Serpin_sf_2"/>
</dbReference>
<gene>
    <name evidence="18" type="ORF">Baya_1929</name>
</gene>
<dbReference type="Pfam" id="PF00079">
    <property type="entry name" value="Serpin"/>
    <property type="match status" value="1"/>
</dbReference>
<dbReference type="GO" id="GO:0005615">
    <property type="term" value="C:extracellular space"/>
    <property type="evidence" value="ECO:0007669"/>
    <property type="project" value="InterPro"/>
</dbReference>
<evidence type="ECO:0000256" key="12">
    <source>
        <dbReference type="ARBA" id="ARBA00029391"/>
    </source>
</evidence>
<evidence type="ECO:0000256" key="16">
    <source>
        <dbReference type="SAM" id="SignalP"/>
    </source>
</evidence>
<sequence>MKLLFLTFTCFAIGLANRVYIHPFQLFSAGDVACEDTKNKEKGPLETIYSLTTIQDSIDPDSQTQTEELENLIHWTAVVAELQNSLGLRMYESLSHKQQDVNILFSPYNAFGTLVTLYLGTSKSTANDYEDFLGLIWNTEKSVCSKLINGHKVLRSLKAISALSNGPQDKFRTQVWTFVSSDADLSKDFLHGIQQFSDTSFTRAVNFFQSKDAETQINSFIQKTSQSKTENLFNNISQSTKLLFASATYFKGNWQAAFQPEKTTVQDFRIGEKSTVKVPFMTHTGDYKHLSDPDKKCTVVKLGLGKQTYMMLVVPSEGARLQDIENQLKTDTITTWNEHLKEQYLELSLPKFSLTAVTDLRSLLSDMSVDKFLLGSDTNFQRLSSKGNFTVDKVINKVFFEMSEEGKEVLKKSQDERVPLRLTVDRPFLFIIVEGNTNAILMLGRILNPTL</sequence>
<dbReference type="PRINTS" id="PR00654">
    <property type="entry name" value="ANGIOTENSNGN"/>
</dbReference>
<dbReference type="Gene3D" id="3.30.497.10">
    <property type="entry name" value="Antithrombin, subunit I, domain 2"/>
    <property type="match status" value="1"/>
</dbReference>